<dbReference type="Gene3D" id="2.60.60.40">
    <property type="match status" value="2"/>
</dbReference>
<gene>
    <name evidence="4" type="ORF">SAMN04488115_108175</name>
</gene>
<dbReference type="PROSITE" id="PS51762">
    <property type="entry name" value="GH16_2"/>
    <property type="match status" value="1"/>
</dbReference>
<protein>
    <submittedName>
        <fullName evidence="4">Ca-dependent carbohydrate-binding module xylan-binding</fullName>
    </submittedName>
</protein>
<proteinExistence type="inferred from homology"/>
<dbReference type="InterPro" id="IPR013320">
    <property type="entry name" value="ConA-like_dom_sf"/>
</dbReference>
<evidence type="ECO:0000259" key="3">
    <source>
        <dbReference type="PROSITE" id="PS51762"/>
    </source>
</evidence>
<dbReference type="PANTHER" id="PTHR10963">
    <property type="entry name" value="GLYCOSYL HYDROLASE-RELATED"/>
    <property type="match status" value="1"/>
</dbReference>
<evidence type="ECO:0000313" key="4">
    <source>
        <dbReference type="EMBL" id="SEG65408.1"/>
    </source>
</evidence>
<dbReference type="SUPFAM" id="SSF49899">
    <property type="entry name" value="Concanavalin A-like lectins/glucanases"/>
    <property type="match status" value="1"/>
</dbReference>
<dbReference type="EMBL" id="FNUY01000008">
    <property type="protein sequence ID" value="SEG65408.1"/>
    <property type="molecule type" value="Genomic_DNA"/>
</dbReference>
<dbReference type="AlphaFoldDB" id="A0A1H6BXJ7"/>
<dbReference type="OrthoDB" id="9809583at2"/>
<evidence type="ECO:0000256" key="2">
    <source>
        <dbReference type="SAM" id="MobiDB-lite"/>
    </source>
</evidence>
<organism evidence="4 5">
    <name type="scientific">Bosea lathyri</name>
    <dbReference type="NCBI Taxonomy" id="1036778"/>
    <lineage>
        <taxon>Bacteria</taxon>
        <taxon>Pseudomonadati</taxon>
        <taxon>Pseudomonadota</taxon>
        <taxon>Alphaproteobacteria</taxon>
        <taxon>Hyphomicrobiales</taxon>
        <taxon>Boseaceae</taxon>
        <taxon>Bosea</taxon>
    </lineage>
</organism>
<feature type="domain" description="GH16" evidence="3">
    <location>
        <begin position="2"/>
        <end position="236"/>
    </location>
</feature>
<dbReference type="Proteomes" id="UP000236743">
    <property type="component" value="Unassembled WGS sequence"/>
</dbReference>
<name>A0A1H6BXJ7_9HYPH</name>
<accession>A0A1H6BXJ7</accession>
<dbReference type="InterPro" id="IPR000757">
    <property type="entry name" value="Beta-glucanase-like"/>
</dbReference>
<evidence type="ECO:0000313" key="5">
    <source>
        <dbReference type="Proteomes" id="UP000236743"/>
    </source>
</evidence>
<dbReference type="GO" id="GO:0004553">
    <property type="term" value="F:hydrolase activity, hydrolyzing O-glycosyl compounds"/>
    <property type="evidence" value="ECO:0007669"/>
    <property type="project" value="InterPro"/>
</dbReference>
<dbReference type="InterPro" id="IPR031768">
    <property type="entry name" value="CBM60_xylan-bd"/>
</dbReference>
<dbReference type="CDD" id="cd08023">
    <property type="entry name" value="GH16_laminarinase_like"/>
    <property type="match status" value="1"/>
</dbReference>
<reference evidence="4 5" key="1">
    <citation type="submission" date="2016-10" db="EMBL/GenBank/DDBJ databases">
        <authorList>
            <person name="de Groot N.N."/>
        </authorList>
    </citation>
    <scope>NUCLEOTIDE SEQUENCE [LARGE SCALE GENOMIC DNA]</scope>
    <source>
        <strain evidence="4 5">DSM 26656</strain>
    </source>
</reference>
<dbReference type="GO" id="GO:0005975">
    <property type="term" value="P:carbohydrate metabolic process"/>
    <property type="evidence" value="ECO:0007669"/>
    <property type="project" value="InterPro"/>
</dbReference>
<dbReference type="RefSeq" id="WP_103874130.1">
    <property type="nucleotide sequence ID" value="NZ_FNUY01000008.1"/>
</dbReference>
<evidence type="ECO:0000256" key="1">
    <source>
        <dbReference type="ARBA" id="ARBA00006865"/>
    </source>
</evidence>
<dbReference type="PANTHER" id="PTHR10963:SF55">
    <property type="entry name" value="GLYCOSIDE HYDROLASE FAMILY 16 PROTEIN"/>
    <property type="match status" value="1"/>
</dbReference>
<dbReference type="Gene3D" id="2.60.120.200">
    <property type="match status" value="1"/>
</dbReference>
<dbReference type="Pfam" id="PF16841">
    <property type="entry name" value="CBM60"/>
    <property type="match status" value="2"/>
</dbReference>
<keyword evidence="5" id="KW-1185">Reference proteome</keyword>
<feature type="region of interest" description="Disordered" evidence="2">
    <location>
        <begin position="395"/>
        <end position="433"/>
    </location>
</feature>
<feature type="compositionally biased region" description="Low complexity" evidence="2">
    <location>
        <begin position="417"/>
        <end position="429"/>
    </location>
</feature>
<dbReference type="InterPro" id="IPR050546">
    <property type="entry name" value="Glycosyl_Hydrlase_16"/>
</dbReference>
<sequence length="550" mass="57914">MIDLTGYKLTFDEEFNSRSISQNGTGTTWADIRPGSRLNANADIGFGNSAFVDAASGIDPFSVQNGALHITAVRTDAEVAGPGDWASGLISSRASFAQTYGYFEMRAQLPAEAGVWPAFWMLPADGSWPPELDVLEAYGDTNLWQYVHSVAGDVQVWSSHANMTAGYHSYGVEWGPTTISFYFDGERVGAAQTPVDFHKPMYLLADLAIQRGVAGTTDAAKQMQIDYIRAYSADPHATAVDLAHVSSPDGADTGHLYGATAASHAEPPPSNGQASVLSLRVSGDHYAGSPQFQVFVDGTAVGSVQTVQALHVLGQWQQFDFSGPFAANTAHAVEVRFLNDAWDGYGGGEGHDRNLYVQSLTLNGTTENWTAATGNVAPWSTDSAAIATNGSIVFGHAVAGPPPQQPVTPPSPPPESVPTAPSAPGGSASLSVKVSGDHYTGAPQFQVFVDGAQIGQTQTVEAVHVLGQWDTFDFDGAFAAGTPHQVEVRFVNDAWDGYGGGEGHDRNLYVESVSLNAHTALWTAATGNVAPWSIGSAALATNGGVLFDLF</sequence>
<dbReference type="Pfam" id="PF00722">
    <property type="entry name" value="Glyco_hydro_16"/>
    <property type="match status" value="1"/>
</dbReference>
<comment type="similarity">
    <text evidence="1">Belongs to the glycosyl hydrolase 16 family.</text>
</comment>
<feature type="compositionally biased region" description="Pro residues" evidence="2">
    <location>
        <begin position="400"/>
        <end position="416"/>
    </location>
</feature>